<evidence type="ECO:0000259" key="10">
    <source>
        <dbReference type="Pfam" id="PF00156"/>
    </source>
</evidence>
<dbReference type="AlphaFoldDB" id="A0A4R6ZGK3"/>
<keyword evidence="8 9" id="KW-0665">Pyrimidine biosynthesis</keyword>
<reference evidence="11 12" key="1">
    <citation type="submission" date="2019-03" db="EMBL/GenBank/DDBJ databases">
        <title>Genomic Encyclopedia of Type Strains, Phase III (KMG-III): the genomes of soil and plant-associated and newly described type strains.</title>
        <authorList>
            <person name="Whitman W."/>
        </authorList>
    </citation>
    <scope>NUCLEOTIDE SEQUENCE [LARGE SCALE GENOMIC DNA]</scope>
    <source>
        <strain evidence="11 12">CECT 5797</strain>
    </source>
</reference>
<dbReference type="GO" id="GO:0000287">
    <property type="term" value="F:magnesium ion binding"/>
    <property type="evidence" value="ECO:0007669"/>
    <property type="project" value="UniProtKB-UniRule"/>
</dbReference>
<organism evidence="11 12">
    <name type="scientific">Halomonas ventosae</name>
    <dbReference type="NCBI Taxonomy" id="229007"/>
    <lineage>
        <taxon>Bacteria</taxon>
        <taxon>Pseudomonadati</taxon>
        <taxon>Pseudomonadota</taxon>
        <taxon>Gammaproteobacteria</taxon>
        <taxon>Oceanospirillales</taxon>
        <taxon>Halomonadaceae</taxon>
        <taxon>Halomonas</taxon>
    </lineage>
</organism>
<dbReference type="FunFam" id="3.40.50.2020:FF:000008">
    <property type="entry name" value="Orotate phosphoribosyltransferase"/>
    <property type="match status" value="1"/>
</dbReference>
<dbReference type="InterPro" id="IPR029057">
    <property type="entry name" value="PRTase-like"/>
</dbReference>
<dbReference type="GO" id="GO:0044205">
    <property type="term" value="P:'de novo' UMP biosynthetic process"/>
    <property type="evidence" value="ECO:0007669"/>
    <property type="project" value="UniProtKB-UniRule"/>
</dbReference>
<evidence type="ECO:0000256" key="8">
    <source>
        <dbReference type="ARBA" id="ARBA00022975"/>
    </source>
</evidence>
<dbReference type="Proteomes" id="UP000295212">
    <property type="component" value="Unassembled WGS sequence"/>
</dbReference>
<keyword evidence="7 9" id="KW-0808">Transferase</keyword>
<comment type="subunit">
    <text evidence="4 9">Homodimer.</text>
</comment>
<feature type="binding site" description="in other chain" evidence="9">
    <location>
        <position position="109"/>
    </location>
    <ligand>
        <name>5-phospho-alpha-D-ribose 1-diphosphate</name>
        <dbReference type="ChEBI" id="CHEBI:58017"/>
        <note>ligand shared between dimeric partners</note>
    </ligand>
</feature>
<keyword evidence="9" id="KW-0460">Magnesium</keyword>
<dbReference type="Gene3D" id="3.40.50.2020">
    <property type="match status" value="1"/>
</dbReference>
<feature type="binding site" evidence="9">
    <location>
        <begin position="43"/>
        <end position="44"/>
    </location>
    <ligand>
        <name>orotate</name>
        <dbReference type="ChEBI" id="CHEBI:30839"/>
    </ligand>
</feature>
<feature type="binding site" description="in other chain" evidence="9">
    <location>
        <position position="35"/>
    </location>
    <ligand>
        <name>5-phospho-alpha-D-ribose 1-diphosphate</name>
        <dbReference type="ChEBI" id="CHEBI:58017"/>
        <note>ligand shared between dimeric partners</note>
    </ligand>
</feature>
<comment type="catalytic activity">
    <reaction evidence="9">
        <text>orotidine 5'-phosphate + diphosphate = orotate + 5-phospho-alpha-D-ribose 1-diphosphate</text>
        <dbReference type="Rhea" id="RHEA:10380"/>
        <dbReference type="ChEBI" id="CHEBI:30839"/>
        <dbReference type="ChEBI" id="CHEBI:33019"/>
        <dbReference type="ChEBI" id="CHEBI:57538"/>
        <dbReference type="ChEBI" id="CHEBI:58017"/>
        <dbReference type="EC" id="2.4.2.10"/>
    </reaction>
</comment>
<feature type="domain" description="Phosphoribosyltransferase" evidence="10">
    <location>
        <begin position="56"/>
        <end position="168"/>
    </location>
</feature>
<feature type="binding site" evidence="9">
    <location>
        <position position="165"/>
    </location>
    <ligand>
        <name>orotate</name>
        <dbReference type="ChEBI" id="CHEBI:30839"/>
    </ligand>
</feature>
<dbReference type="SUPFAM" id="SSF53271">
    <property type="entry name" value="PRTase-like"/>
    <property type="match status" value="1"/>
</dbReference>
<dbReference type="CDD" id="cd06223">
    <property type="entry name" value="PRTases_typeI"/>
    <property type="match status" value="1"/>
</dbReference>
<dbReference type="EC" id="2.4.2.10" evidence="5 9"/>
<feature type="binding site" description="in other chain" evidence="9">
    <location>
        <begin position="133"/>
        <end position="141"/>
    </location>
    <ligand>
        <name>5-phospho-alpha-D-ribose 1-diphosphate</name>
        <dbReference type="ChEBI" id="CHEBI:58017"/>
        <note>ligand shared between dimeric partners</note>
    </ligand>
</feature>
<feature type="binding site" evidence="9">
    <location>
        <position position="112"/>
    </location>
    <ligand>
        <name>5-phospho-alpha-D-ribose 1-diphosphate</name>
        <dbReference type="ChEBI" id="CHEBI:58017"/>
        <note>ligand shared between dimeric partners</note>
    </ligand>
</feature>
<dbReference type="InterPro" id="IPR000836">
    <property type="entry name" value="PRTase_dom"/>
</dbReference>
<feature type="binding site" evidence="9">
    <location>
        <position position="108"/>
    </location>
    <ligand>
        <name>5-phospho-alpha-D-ribose 1-diphosphate</name>
        <dbReference type="ChEBI" id="CHEBI:58017"/>
        <note>ligand shared between dimeric partners</note>
    </ligand>
</feature>
<evidence type="ECO:0000256" key="1">
    <source>
        <dbReference type="ARBA" id="ARBA00003769"/>
    </source>
</evidence>
<dbReference type="NCBIfam" id="TIGR00336">
    <property type="entry name" value="pyrE"/>
    <property type="match status" value="1"/>
</dbReference>
<evidence type="ECO:0000313" key="11">
    <source>
        <dbReference type="EMBL" id="TDR51293.1"/>
    </source>
</evidence>
<sequence>MADQPGAQRMQDYQREFIEFAIEQGVLSFGEFTLKSGRVSPYFFNAGLFRTGGALARLGRFYARAIQASGLDIDVLFGPAYKGIPLAATTAVALADHHDRDLPYAFNRKEAKDHGEGGNIVGAALEGRVLIIDDVITAGTAIREVMGLIEGAGARAAGVLIALDRQERGRGETSAIQEVEAAYGMPVVSIVTLDLVLEYLEAHAGEAMQPHAEAIRAYRARYGVGGD</sequence>
<accession>A0A4R6ZGK3</accession>
<evidence type="ECO:0000256" key="7">
    <source>
        <dbReference type="ARBA" id="ARBA00022679"/>
    </source>
</evidence>
<dbReference type="PANTHER" id="PTHR46683:SF1">
    <property type="entry name" value="OROTATE PHOSPHORIBOSYLTRANSFERASE 1-RELATED"/>
    <property type="match status" value="1"/>
</dbReference>
<dbReference type="InterPro" id="IPR004467">
    <property type="entry name" value="Or_phspho_trans_dom"/>
</dbReference>
<dbReference type="HAMAP" id="MF_01208">
    <property type="entry name" value="PyrE"/>
    <property type="match status" value="1"/>
</dbReference>
<keyword evidence="6 9" id="KW-0328">Glycosyltransferase</keyword>
<evidence type="ECO:0000256" key="2">
    <source>
        <dbReference type="ARBA" id="ARBA00004889"/>
    </source>
</evidence>
<comment type="cofactor">
    <cofactor evidence="9">
        <name>Mg(2+)</name>
        <dbReference type="ChEBI" id="CHEBI:18420"/>
    </cofactor>
</comment>
<dbReference type="GO" id="GO:0005737">
    <property type="term" value="C:cytoplasm"/>
    <property type="evidence" value="ECO:0007669"/>
    <property type="project" value="TreeGrafter"/>
</dbReference>
<comment type="caution">
    <text evidence="11">The sequence shown here is derived from an EMBL/GenBank/DDBJ whole genome shotgun (WGS) entry which is preliminary data.</text>
</comment>
<proteinExistence type="inferred from homology"/>
<gene>
    <name evidence="9" type="primary">pyrE</name>
    <name evidence="11" type="ORF">DFP85_11874</name>
</gene>
<evidence type="ECO:0000256" key="9">
    <source>
        <dbReference type="HAMAP-Rule" id="MF_01208"/>
    </source>
</evidence>
<feature type="binding site" description="in other chain" evidence="9">
    <location>
        <begin position="81"/>
        <end position="82"/>
    </location>
    <ligand>
        <name>5-phospho-alpha-D-ribose 1-diphosphate</name>
        <dbReference type="ChEBI" id="CHEBI:58017"/>
        <note>ligand shared between dimeric partners</note>
    </ligand>
</feature>
<evidence type="ECO:0000313" key="12">
    <source>
        <dbReference type="Proteomes" id="UP000295212"/>
    </source>
</evidence>
<comment type="similarity">
    <text evidence="3 9">Belongs to the purine/pyrimidine phosphoribosyltransferase family. PyrE subfamily.</text>
</comment>
<dbReference type="Pfam" id="PF00156">
    <property type="entry name" value="Pribosyltran"/>
    <property type="match status" value="1"/>
</dbReference>
<comment type="pathway">
    <text evidence="2 9">Pyrimidine metabolism; UMP biosynthesis via de novo pathway; UMP from orotate: step 1/2.</text>
</comment>
<dbReference type="GO" id="GO:0004588">
    <property type="term" value="F:orotate phosphoribosyltransferase activity"/>
    <property type="evidence" value="ECO:0007669"/>
    <property type="project" value="UniProtKB-UniRule"/>
</dbReference>
<dbReference type="GO" id="GO:0006207">
    <property type="term" value="P:'de novo' pyrimidine nucleobase biosynthetic process"/>
    <property type="evidence" value="ECO:0007669"/>
    <property type="project" value="TreeGrafter"/>
</dbReference>
<dbReference type="UniPathway" id="UPA00070">
    <property type="reaction ID" value="UER00119"/>
</dbReference>
<name>A0A4R6ZGK3_9GAMM</name>
<feature type="binding site" evidence="9">
    <location>
        <position position="137"/>
    </location>
    <ligand>
        <name>orotate</name>
        <dbReference type="ChEBI" id="CHEBI:30839"/>
    </ligand>
</feature>
<evidence type="ECO:0000256" key="6">
    <source>
        <dbReference type="ARBA" id="ARBA00022676"/>
    </source>
</evidence>
<evidence type="ECO:0000256" key="5">
    <source>
        <dbReference type="ARBA" id="ARBA00011971"/>
    </source>
</evidence>
<evidence type="ECO:0000256" key="3">
    <source>
        <dbReference type="ARBA" id="ARBA00006340"/>
    </source>
</evidence>
<comment type="function">
    <text evidence="1 9">Catalyzes the transfer of a ribosyl phosphate group from 5-phosphoribose 1-diphosphate to orotate, leading to the formation of orotidine monophosphate (OMP).</text>
</comment>
<evidence type="ECO:0000256" key="4">
    <source>
        <dbReference type="ARBA" id="ARBA00011738"/>
    </source>
</evidence>
<dbReference type="InterPro" id="IPR023031">
    <property type="entry name" value="OPRT"/>
</dbReference>
<feature type="binding site" evidence="9">
    <location>
        <position position="114"/>
    </location>
    <ligand>
        <name>5-phospho-alpha-D-ribose 1-diphosphate</name>
        <dbReference type="ChEBI" id="CHEBI:58017"/>
        <note>ligand shared between dimeric partners</note>
    </ligand>
</feature>
<protein>
    <recommendedName>
        <fullName evidence="5 9">Orotate phosphoribosyltransferase</fullName>
        <shortName evidence="9">OPRT</shortName>
        <shortName evidence="9">OPRTase</shortName>
        <ecNumber evidence="5 9">2.4.2.10</ecNumber>
    </recommendedName>
</protein>
<dbReference type="PANTHER" id="PTHR46683">
    <property type="entry name" value="OROTATE PHOSPHORIBOSYLTRANSFERASE 1-RELATED"/>
    <property type="match status" value="1"/>
</dbReference>
<dbReference type="GO" id="GO:0046132">
    <property type="term" value="P:pyrimidine ribonucleoside biosynthetic process"/>
    <property type="evidence" value="ECO:0007669"/>
    <property type="project" value="TreeGrafter"/>
</dbReference>
<dbReference type="EMBL" id="SNZJ01000018">
    <property type="protein sequence ID" value="TDR51293.1"/>
    <property type="molecule type" value="Genomic_DNA"/>
</dbReference>